<dbReference type="InterPro" id="IPR029787">
    <property type="entry name" value="Nucleotide_cyclase"/>
</dbReference>
<evidence type="ECO:0000259" key="2">
    <source>
        <dbReference type="PROSITE" id="PS50110"/>
    </source>
</evidence>
<dbReference type="InterPro" id="IPR043128">
    <property type="entry name" value="Rev_trsase/Diguanyl_cyclase"/>
</dbReference>
<dbReference type="InterPro" id="IPR001789">
    <property type="entry name" value="Sig_transdc_resp-reg_receiver"/>
</dbReference>
<sequence length="577" mass="63675">MDDGYVPPPLRLLLVDDDAVDRLAVIRALRQSKLPLDIAESSTAEEALAAFAHGEFDAVLLDYRLPDMDGLEVLRRMNARVHGSTAILMLTGMDNDELATQCIEAGAQDFLLKQDLTPRHLIRAVTHARMRHRIEMALLESHERLRELAEQDPLTGLANRYFFDQSLRAAIPRTVRYGLKLALLLLDLDNFKFVNDSHGHDVGDQMLRVVADRLVGITREGDILCRLGGDEFAIIAFQREDEAEIVHALAQRLLAELAEPVEVEALTLPTSVSIGIALCPDNSDNADQLFKCADLAMYRAKRDGRNQAHYYSEELQRQVMRRVQTEQDLRAAIETGGFELFYQPQVDAATGAVCGAEALIRWRHPERGLLGPGAFLDVAEDTGLIGPIGDWVIATACADVAAGRLGRVPRVAVNLSAQQLRTPGVVERIARDLETSHLMPSQLEVEITESVLISDFEVALGVLEGIRGLGVSIAIDDFGTGYSSLAYLKRLPIDCLKVDKSFLAQVPEGEKDKRLLRALIQMSRAMGFRVVVEGVETRAQAEVCRDFGADTLQGFHFARPMPWSELTPALLGFASPS</sequence>
<dbReference type="Gene3D" id="3.40.50.2300">
    <property type="match status" value="1"/>
</dbReference>
<dbReference type="InterPro" id="IPR058245">
    <property type="entry name" value="NreC/VraR/RcsB-like_REC"/>
</dbReference>
<dbReference type="Gene3D" id="3.20.20.450">
    <property type="entry name" value="EAL domain"/>
    <property type="match status" value="1"/>
</dbReference>
<dbReference type="CDD" id="cd17535">
    <property type="entry name" value="REC_NarL-like"/>
    <property type="match status" value="1"/>
</dbReference>
<proteinExistence type="predicted"/>
<dbReference type="SUPFAM" id="SSF52172">
    <property type="entry name" value="CheY-like"/>
    <property type="match status" value="1"/>
</dbReference>
<dbReference type="SMART" id="SM00267">
    <property type="entry name" value="GGDEF"/>
    <property type="match status" value="1"/>
</dbReference>
<dbReference type="PROSITE" id="PS50110">
    <property type="entry name" value="RESPONSE_REGULATORY"/>
    <property type="match status" value="1"/>
</dbReference>
<feature type="domain" description="GGDEF" evidence="4">
    <location>
        <begin position="179"/>
        <end position="313"/>
    </location>
</feature>
<dbReference type="CDD" id="cd01949">
    <property type="entry name" value="GGDEF"/>
    <property type="match status" value="1"/>
</dbReference>
<gene>
    <name evidence="5" type="ORF">KL86APRO_30273</name>
</gene>
<dbReference type="NCBIfam" id="TIGR00254">
    <property type="entry name" value="GGDEF"/>
    <property type="match status" value="1"/>
</dbReference>
<accession>A0A212KMB4</accession>
<feature type="domain" description="Response regulatory" evidence="2">
    <location>
        <begin position="11"/>
        <end position="128"/>
    </location>
</feature>
<dbReference type="SUPFAM" id="SSF141868">
    <property type="entry name" value="EAL domain-like"/>
    <property type="match status" value="1"/>
</dbReference>
<feature type="modified residue" description="4-aspartylphosphate" evidence="1">
    <location>
        <position position="62"/>
    </location>
</feature>
<feature type="domain" description="EAL" evidence="3">
    <location>
        <begin position="322"/>
        <end position="574"/>
    </location>
</feature>
<protein>
    <submittedName>
        <fullName evidence="5">Response regulator</fullName>
    </submittedName>
</protein>
<dbReference type="InterPro" id="IPR011006">
    <property type="entry name" value="CheY-like_superfamily"/>
</dbReference>
<name>A0A212KMB4_9PROT</name>
<reference evidence="5" key="1">
    <citation type="submission" date="2016-04" db="EMBL/GenBank/DDBJ databases">
        <authorList>
            <person name="Evans L.H."/>
            <person name="Alamgir A."/>
            <person name="Owens N."/>
            <person name="Weber N.D."/>
            <person name="Virtaneva K."/>
            <person name="Barbian K."/>
            <person name="Babar A."/>
            <person name="Rosenke K."/>
        </authorList>
    </citation>
    <scope>NUCLEOTIDE SEQUENCE</scope>
    <source>
        <strain evidence="5">86</strain>
    </source>
</reference>
<dbReference type="PANTHER" id="PTHR44757">
    <property type="entry name" value="DIGUANYLATE CYCLASE DGCP"/>
    <property type="match status" value="1"/>
</dbReference>
<dbReference type="InterPro" id="IPR001633">
    <property type="entry name" value="EAL_dom"/>
</dbReference>
<keyword evidence="1" id="KW-0597">Phosphoprotein</keyword>
<evidence type="ECO:0000256" key="1">
    <source>
        <dbReference type="PROSITE-ProRule" id="PRU00169"/>
    </source>
</evidence>
<dbReference type="Pfam" id="PF00072">
    <property type="entry name" value="Response_reg"/>
    <property type="match status" value="1"/>
</dbReference>
<dbReference type="AlphaFoldDB" id="A0A212KMB4"/>
<dbReference type="InterPro" id="IPR035919">
    <property type="entry name" value="EAL_sf"/>
</dbReference>
<dbReference type="FunFam" id="3.30.70.270:FF:000001">
    <property type="entry name" value="Diguanylate cyclase domain protein"/>
    <property type="match status" value="1"/>
</dbReference>
<dbReference type="SUPFAM" id="SSF55073">
    <property type="entry name" value="Nucleotide cyclase"/>
    <property type="match status" value="1"/>
</dbReference>
<dbReference type="EMBL" id="FLUO01000003">
    <property type="protein sequence ID" value="SBW12782.1"/>
    <property type="molecule type" value="Genomic_DNA"/>
</dbReference>
<dbReference type="GO" id="GO:0003824">
    <property type="term" value="F:catalytic activity"/>
    <property type="evidence" value="ECO:0007669"/>
    <property type="project" value="UniProtKB-ARBA"/>
</dbReference>
<dbReference type="GO" id="GO:0000160">
    <property type="term" value="P:phosphorelay signal transduction system"/>
    <property type="evidence" value="ECO:0007669"/>
    <property type="project" value="InterPro"/>
</dbReference>
<dbReference type="SMART" id="SM00448">
    <property type="entry name" value="REC"/>
    <property type="match status" value="1"/>
</dbReference>
<dbReference type="PROSITE" id="PS50883">
    <property type="entry name" value="EAL"/>
    <property type="match status" value="1"/>
</dbReference>
<dbReference type="InterPro" id="IPR052155">
    <property type="entry name" value="Biofilm_reg_signaling"/>
</dbReference>
<dbReference type="PROSITE" id="PS50887">
    <property type="entry name" value="GGDEF"/>
    <property type="match status" value="1"/>
</dbReference>
<evidence type="ECO:0000313" key="5">
    <source>
        <dbReference type="EMBL" id="SBW12782.1"/>
    </source>
</evidence>
<dbReference type="Pfam" id="PF00990">
    <property type="entry name" value="GGDEF"/>
    <property type="match status" value="1"/>
</dbReference>
<evidence type="ECO:0000259" key="3">
    <source>
        <dbReference type="PROSITE" id="PS50883"/>
    </source>
</evidence>
<dbReference type="Gene3D" id="3.30.70.270">
    <property type="match status" value="1"/>
</dbReference>
<dbReference type="Pfam" id="PF00563">
    <property type="entry name" value="EAL"/>
    <property type="match status" value="1"/>
</dbReference>
<organism evidence="5">
    <name type="scientific">uncultured Alphaproteobacteria bacterium</name>
    <dbReference type="NCBI Taxonomy" id="91750"/>
    <lineage>
        <taxon>Bacteria</taxon>
        <taxon>Pseudomonadati</taxon>
        <taxon>Pseudomonadota</taxon>
        <taxon>Alphaproteobacteria</taxon>
        <taxon>environmental samples</taxon>
    </lineage>
</organism>
<dbReference type="SMART" id="SM00052">
    <property type="entry name" value="EAL"/>
    <property type="match status" value="1"/>
</dbReference>
<dbReference type="PANTHER" id="PTHR44757:SF2">
    <property type="entry name" value="BIOFILM ARCHITECTURE MAINTENANCE PROTEIN MBAA"/>
    <property type="match status" value="1"/>
</dbReference>
<dbReference type="CDD" id="cd01948">
    <property type="entry name" value="EAL"/>
    <property type="match status" value="1"/>
</dbReference>
<evidence type="ECO:0000259" key="4">
    <source>
        <dbReference type="PROSITE" id="PS50887"/>
    </source>
</evidence>
<dbReference type="InterPro" id="IPR000160">
    <property type="entry name" value="GGDEF_dom"/>
</dbReference>